<dbReference type="Gene3D" id="3.90.1600.10">
    <property type="entry name" value="Palm domain of DNA polymerase"/>
    <property type="match status" value="1"/>
</dbReference>
<dbReference type="GO" id="GO:0071897">
    <property type="term" value="P:DNA biosynthetic process"/>
    <property type="evidence" value="ECO:0007669"/>
    <property type="project" value="UniProtKB-ARBA"/>
</dbReference>
<reference evidence="1" key="1">
    <citation type="submission" date="2022-03" db="EMBL/GenBank/DDBJ databases">
        <authorList>
            <person name="Tunstrom K."/>
        </authorList>
    </citation>
    <scope>NUCLEOTIDE SEQUENCE</scope>
</reference>
<gene>
    <name evidence="1" type="ORF">EEDITHA_LOCUS22683</name>
</gene>
<comment type="caution">
    <text evidence="1">The sequence shown here is derived from an EMBL/GenBank/DDBJ whole genome shotgun (WGS) entry which is preliminary data.</text>
</comment>
<dbReference type="SUPFAM" id="SSF56672">
    <property type="entry name" value="DNA/RNA polymerases"/>
    <property type="match status" value="1"/>
</dbReference>
<dbReference type="AlphaFoldDB" id="A0AAU9V9W5"/>
<keyword evidence="2" id="KW-1185">Reference proteome</keyword>
<dbReference type="PANTHER" id="PTHR31511:SF12">
    <property type="entry name" value="RHO TERMINATION FACTOR N-TERMINAL DOMAIN-CONTAINING PROTEIN"/>
    <property type="match status" value="1"/>
</dbReference>
<dbReference type="EMBL" id="CAKOGL010000036">
    <property type="protein sequence ID" value="CAH2108777.1"/>
    <property type="molecule type" value="Genomic_DNA"/>
</dbReference>
<dbReference type="InterPro" id="IPR023211">
    <property type="entry name" value="DNA_pol_palm_dom_sf"/>
</dbReference>
<dbReference type="Proteomes" id="UP001153954">
    <property type="component" value="Unassembled WGS sequence"/>
</dbReference>
<evidence type="ECO:0008006" key="3">
    <source>
        <dbReference type="Google" id="ProtNLM"/>
    </source>
</evidence>
<accession>A0AAU9V9W5</accession>
<evidence type="ECO:0000313" key="2">
    <source>
        <dbReference type="Proteomes" id="UP001153954"/>
    </source>
</evidence>
<protein>
    <recommendedName>
        <fullName evidence="3">DNA-directed DNA polymerase</fullName>
    </recommendedName>
</protein>
<evidence type="ECO:0000313" key="1">
    <source>
        <dbReference type="EMBL" id="CAH2108777.1"/>
    </source>
</evidence>
<dbReference type="PANTHER" id="PTHR31511">
    <property type="entry name" value="PROTEIN CBG23764"/>
    <property type="match status" value="1"/>
</dbReference>
<name>A0AAU9V9W5_EUPED</name>
<proteinExistence type="predicted"/>
<dbReference type="InterPro" id="IPR043502">
    <property type="entry name" value="DNA/RNA_pol_sf"/>
</dbReference>
<organism evidence="1 2">
    <name type="scientific">Euphydryas editha</name>
    <name type="common">Edith's checkerspot</name>
    <dbReference type="NCBI Taxonomy" id="104508"/>
    <lineage>
        <taxon>Eukaryota</taxon>
        <taxon>Metazoa</taxon>
        <taxon>Ecdysozoa</taxon>
        <taxon>Arthropoda</taxon>
        <taxon>Hexapoda</taxon>
        <taxon>Insecta</taxon>
        <taxon>Pterygota</taxon>
        <taxon>Neoptera</taxon>
        <taxon>Endopterygota</taxon>
        <taxon>Lepidoptera</taxon>
        <taxon>Glossata</taxon>
        <taxon>Ditrysia</taxon>
        <taxon>Papilionoidea</taxon>
        <taxon>Nymphalidae</taxon>
        <taxon>Nymphalinae</taxon>
        <taxon>Euphydryas</taxon>
    </lineage>
</organism>
<sequence length="355" mass="41791">MLKYTKIELELLTDFDKIAFIRAGIRGGVSQCSNRYAKANNQYLTSYDETKCKSFLAYFDANNLYGWAMSQYLPVGGFEWVDPDTNFNIPDTSEYGFILEVDLKYPDELHDLHSDLPLCPKNICVGNTKNIKLVPNLNNKTKYKIHYRNLKQCLKLVFGKTMENIEKRVNVKLLTHWENRNYILKKFGDKTKLLYTDTDSFIYQFFTDNLYDDLKPDLMAWFDTSNYPPDNLFGYPKINKKKLEYFKDENNGDILEEFVGLRSKMYAFTVGEKFVAKAKGVNKSVTKKLELGNYKSCLFNKNIQHHNMYRFRSIKHTIFTQEINKTSLSYQDTKRYILPNQIDTLAWGHYKLRKL</sequence>